<gene>
    <name evidence="9" type="ORF">CFRA_04240</name>
</gene>
<dbReference type="PANTHER" id="PTHR34856">
    <property type="entry name" value="PROTEIN NRFD"/>
    <property type="match status" value="1"/>
</dbReference>
<dbReference type="Proteomes" id="UP000185434">
    <property type="component" value="Chromosome"/>
</dbReference>
<organism evidence="9 10">
    <name type="scientific">Corynebacterium frankenforstense DSM 45800</name>
    <dbReference type="NCBI Taxonomy" id="1437875"/>
    <lineage>
        <taxon>Bacteria</taxon>
        <taxon>Bacillati</taxon>
        <taxon>Actinomycetota</taxon>
        <taxon>Actinomycetes</taxon>
        <taxon>Mycobacteriales</taxon>
        <taxon>Corynebacteriaceae</taxon>
        <taxon>Corynebacterium</taxon>
    </lineage>
</organism>
<sequence>MSANDFDSYRPPEEPRRRRKRKNPKRMGGGRDSILPTFEFESYYGSPVVKAPPWEWPIPTYLALGGIAGGSALLACGAMATGRRRMLRSTRLAAIAAGAAGSLMLVADLGRPERLLNMFRVFKLSSPMSVGSWILGGFGGMSGIACLKELDELTGRKLPLPRLVRKAVHAVAGPATVGAGVLGGPLAVYTSVLLADTSNPTWNAMRHRLPYVFVSSATLAASGLAMVTTPVKETGPARGLAVAGAACELAAMQALEKSMDPVAAEPMHEGDPGALLRWSEVAAITGACATVVVGRNRAGAALAGASLVAASVLTRFGIFGAGIESVKNPRYTVVPQKRRLAERRAAGDVVDSITTAS</sequence>
<feature type="transmembrane region" description="Helical" evidence="8">
    <location>
        <begin position="167"/>
        <end position="189"/>
    </location>
</feature>
<proteinExistence type="inferred from homology"/>
<evidence type="ECO:0000256" key="5">
    <source>
        <dbReference type="ARBA" id="ARBA00022989"/>
    </source>
</evidence>
<feature type="transmembrane region" description="Helical" evidence="8">
    <location>
        <begin position="92"/>
        <end position="110"/>
    </location>
</feature>
<keyword evidence="10" id="KW-1185">Reference proteome</keyword>
<protein>
    <submittedName>
        <fullName evidence="9">Nitrite reductase</fullName>
    </submittedName>
</protein>
<keyword evidence="3" id="KW-1003">Cell membrane</keyword>
<dbReference type="Gene3D" id="1.20.1630.10">
    <property type="entry name" value="Formate dehydrogenase/DMSO reductase domain"/>
    <property type="match status" value="1"/>
</dbReference>
<dbReference type="PANTHER" id="PTHR34856:SF2">
    <property type="entry name" value="PROTEIN NRFD"/>
    <property type="match status" value="1"/>
</dbReference>
<evidence type="ECO:0000313" key="9">
    <source>
        <dbReference type="EMBL" id="APT88607.1"/>
    </source>
</evidence>
<evidence type="ECO:0000256" key="4">
    <source>
        <dbReference type="ARBA" id="ARBA00022692"/>
    </source>
</evidence>
<feature type="transmembrane region" description="Helical" evidence="8">
    <location>
        <begin position="58"/>
        <end position="80"/>
    </location>
</feature>
<evidence type="ECO:0000256" key="8">
    <source>
        <dbReference type="SAM" id="Phobius"/>
    </source>
</evidence>
<evidence type="ECO:0000256" key="2">
    <source>
        <dbReference type="ARBA" id="ARBA00008929"/>
    </source>
</evidence>
<evidence type="ECO:0000256" key="3">
    <source>
        <dbReference type="ARBA" id="ARBA00022475"/>
    </source>
</evidence>
<dbReference type="EMBL" id="CP009247">
    <property type="protein sequence ID" value="APT88607.1"/>
    <property type="molecule type" value="Genomic_DNA"/>
</dbReference>
<feature type="compositionally biased region" description="Basic and acidic residues" evidence="7">
    <location>
        <begin position="7"/>
        <end position="16"/>
    </location>
</feature>
<evidence type="ECO:0000313" key="10">
    <source>
        <dbReference type="Proteomes" id="UP000185434"/>
    </source>
</evidence>
<dbReference type="InterPro" id="IPR052049">
    <property type="entry name" value="Electron_transfer_protein"/>
</dbReference>
<comment type="subcellular location">
    <subcellularLocation>
        <location evidence="1">Cell membrane</location>
        <topology evidence="1">Multi-pass membrane protein</topology>
    </subcellularLocation>
</comment>
<dbReference type="AlphaFoldDB" id="A0A1L7CRZ2"/>
<dbReference type="KEGG" id="cfk:CFRA_04240"/>
<dbReference type="Pfam" id="PF03916">
    <property type="entry name" value="NrfD"/>
    <property type="match status" value="1"/>
</dbReference>
<reference evidence="9 10" key="1">
    <citation type="submission" date="2014-08" db="EMBL/GenBank/DDBJ databases">
        <title>Complete genome sequence of Corynebacterium frankenforstense ST18(T) (=DSM 45800(T)), isolated from raw cow milk.</title>
        <authorList>
            <person name="Ruckert C."/>
            <person name="Albersmeier A."/>
            <person name="Winkler A."/>
            <person name="Lipski A."/>
            <person name="Kalinowski J."/>
        </authorList>
    </citation>
    <scope>NUCLEOTIDE SEQUENCE [LARGE SCALE GENOMIC DNA]</scope>
    <source>
        <strain evidence="9 10">ST18</strain>
    </source>
</reference>
<feature type="region of interest" description="Disordered" evidence="7">
    <location>
        <begin position="1"/>
        <end position="33"/>
    </location>
</feature>
<keyword evidence="5 8" id="KW-1133">Transmembrane helix</keyword>
<keyword evidence="4 8" id="KW-0812">Transmembrane</keyword>
<feature type="transmembrane region" description="Helical" evidence="8">
    <location>
        <begin position="130"/>
        <end position="147"/>
    </location>
</feature>
<evidence type="ECO:0000256" key="1">
    <source>
        <dbReference type="ARBA" id="ARBA00004651"/>
    </source>
</evidence>
<evidence type="ECO:0000256" key="7">
    <source>
        <dbReference type="SAM" id="MobiDB-lite"/>
    </source>
</evidence>
<comment type="similarity">
    <text evidence="2">Belongs to the NrfD family.</text>
</comment>
<feature type="transmembrane region" description="Helical" evidence="8">
    <location>
        <begin position="209"/>
        <end position="227"/>
    </location>
</feature>
<name>A0A1L7CRZ2_9CORY</name>
<dbReference type="RefSeq" id="WP_075663594.1">
    <property type="nucleotide sequence ID" value="NZ_CP009247.1"/>
</dbReference>
<evidence type="ECO:0000256" key="6">
    <source>
        <dbReference type="ARBA" id="ARBA00023136"/>
    </source>
</evidence>
<dbReference type="InterPro" id="IPR005614">
    <property type="entry name" value="NrfD-like"/>
</dbReference>
<keyword evidence="6 8" id="KW-0472">Membrane</keyword>
<dbReference type="GO" id="GO:0005886">
    <property type="term" value="C:plasma membrane"/>
    <property type="evidence" value="ECO:0007669"/>
    <property type="project" value="UniProtKB-SubCell"/>
</dbReference>
<dbReference type="STRING" id="1437875.CFRA_04240"/>
<accession>A0A1L7CRZ2</accession>